<accession>A0AAD5XTS0</accession>
<name>A0AAD5XTS0_9FUNG</name>
<feature type="compositionally biased region" description="Low complexity" evidence="1">
    <location>
        <begin position="130"/>
        <end position="143"/>
    </location>
</feature>
<dbReference type="PROSITE" id="PS50196">
    <property type="entry name" value="RANBD1"/>
    <property type="match status" value="1"/>
</dbReference>
<dbReference type="EMBL" id="JADGJQ010000014">
    <property type="protein sequence ID" value="KAJ3180879.1"/>
    <property type="molecule type" value="Genomic_DNA"/>
</dbReference>
<evidence type="ECO:0000313" key="3">
    <source>
        <dbReference type="EMBL" id="KAJ3180879.1"/>
    </source>
</evidence>
<dbReference type="Gene3D" id="2.30.29.30">
    <property type="entry name" value="Pleckstrin-homology domain (PH domain)/Phosphotyrosine-binding domain (PTB)"/>
    <property type="match status" value="1"/>
</dbReference>
<feature type="compositionally biased region" description="Acidic residues" evidence="1">
    <location>
        <begin position="181"/>
        <end position="190"/>
    </location>
</feature>
<dbReference type="Proteomes" id="UP001212152">
    <property type="component" value="Unassembled WGS sequence"/>
</dbReference>
<evidence type="ECO:0000256" key="1">
    <source>
        <dbReference type="SAM" id="MobiDB-lite"/>
    </source>
</evidence>
<dbReference type="InterPro" id="IPR000156">
    <property type="entry name" value="Ran_bind_dom"/>
</dbReference>
<feature type="region of interest" description="Disordered" evidence="1">
    <location>
        <begin position="285"/>
        <end position="323"/>
    </location>
</feature>
<proteinExistence type="predicted"/>
<dbReference type="Pfam" id="PF00638">
    <property type="entry name" value="Ran_BP1"/>
    <property type="match status" value="1"/>
</dbReference>
<feature type="compositionally biased region" description="Basic and acidic residues" evidence="1">
    <location>
        <begin position="1"/>
        <end position="29"/>
    </location>
</feature>
<evidence type="ECO:0000259" key="2">
    <source>
        <dbReference type="PROSITE" id="PS50196"/>
    </source>
</evidence>
<evidence type="ECO:0000313" key="4">
    <source>
        <dbReference type="Proteomes" id="UP001212152"/>
    </source>
</evidence>
<dbReference type="SUPFAM" id="SSF50729">
    <property type="entry name" value="PH domain-like"/>
    <property type="match status" value="1"/>
</dbReference>
<sequence>MTEEETAHSQSKKDSSAHMEHDDAAEHKSKGGSQKGGSDDSGESGGKLRGKRKRVPTTEGTENPPKRPRSPSSPERADDSAESDIDSTQAADESANTTPIVTANHSVDISPSKATDASSHEESGKGSITSADSSPSKKPPAASLESQLSVHSCVSATLSATKSNAENPFMKKSNTQASWDDLVEDEEDEPVAPAKPSMPNPPTMFSSGIRPSSLGAFHGSSLGTGKLGGSSWGAAALSKVGDAKVTPPSATDTKITAIPGMNTPQKFSFGPSGFSAFATHKSPFTFGSKVDDTTATPKKEEKKDPNAAEPGRTTPPPRADAGEGAANFASLLATPHKNAFGNLRVHGTPYGPRTGNTASEKSHLLDHEKEVFKKRGKLHAYVDKTWRERGRGLMSVVVDKEREGHGRAVMSADGTWRLLLNVGITKTLKPKVTQSKSVSFLAFLPTNTPGEPQTLTSFMLTFQEAAWAAEFVELIEGIKAKHPDAREESSDDQE</sequence>
<dbReference type="SMART" id="SM00160">
    <property type="entry name" value="RanBD"/>
    <property type="match status" value="1"/>
</dbReference>
<dbReference type="AlphaFoldDB" id="A0AAD5XTS0"/>
<protein>
    <recommendedName>
        <fullName evidence="2">RanBD1 domain-containing protein</fullName>
    </recommendedName>
</protein>
<feature type="compositionally biased region" description="Polar residues" evidence="1">
    <location>
        <begin position="144"/>
        <end position="178"/>
    </location>
</feature>
<feature type="domain" description="RanBD1" evidence="2">
    <location>
        <begin position="346"/>
        <end position="484"/>
    </location>
</feature>
<feature type="compositionally biased region" description="Basic and acidic residues" evidence="1">
    <location>
        <begin position="289"/>
        <end position="306"/>
    </location>
</feature>
<feature type="region of interest" description="Disordered" evidence="1">
    <location>
        <begin position="1"/>
        <end position="212"/>
    </location>
</feature>
<dbReference type="InterPro" id="IPR011993">
    <property type="entry name" value="PH-like_dom_sf"/>
</dbReference>
<comment type="caution">
    <text evidence="3">The sequence shown here is derived from an EMBL/GenBank/DDBJ whole genome shotgun (WGS) entry which is preliminary data.</text>
</comment>
<keyword evidence="4" id="KW-1185">Reference proteome</keyword>
<feature type="compositionally biased region" description="Polar residues" evidence="1">
    <location>
        <begin position="86"/>
        <end position="117"/>
    </location>
</feature>
<gene>
    <name evidence="3" type="ORF">HDU87_001519</name>
</gene>
<reference evidence="3" key="1">
    <citation type="submission" date="2020-05" db="EMBL/GenBank/DDBJ databases">
        <title>Phylogenomic resolution of chytrid fungi.</title>
        <authorList>
            <person name="Stajich J.E."/>
            <person name="Amses K."/>
            <person name="Simmons R."/>
            <person name="Seto K."/>
            <person name="Myers J."/>
            <person name="Bonds A."/>
            <person name="Quandt C.A."/>
            <person name="Barry K."/>
            <person name="Liu P."/>
            <person name="Grigoriev I."/>
            <person name="Longcore J.E."/>
            <person name="James T.Y."/>
        </authorList>
    </citation>
    <scope>NUCLEOTIDE SEQUENCE</scope>
    <source>
        <strain evidence="3">JEL0379</strain>
    </source>
</reference>
<organism evidence="3 4">
    <name type="scientific">Geranomyces variabilis</name>
    <dbReference type="NCBI Taxonomy" id="109894"/>
    <lineage>
        <taxon>Eukaryota</taxon>
        <taxon>Fungi</taxon>
        <taxon>Fungi incertae sedis</taxon>
        <taxon>Chytridiomycota</taxon>
        <taxon>Chytridiomycota incertae sedis</taxon>
        <taxon>Chytridiomycetes</taxon>
        <taxon>Spizellomycetales</taxon>
        <taxon>Powellomycetaceae</taxon>
        <taxon>Geranomyces</taxon>
    </lineage>
</organism>